<comment type="caution">
    <text evidence="1">The sequence shown here is derived from an EMBL/GenBank/DDBJ whole genome shotgun (WGS) entry which is preliminary data.</text>
</comment>
<proteinExistence type="predicted"/>
<evidence type="ECO:0000313" key="1">
    <source>
        <dbReference type="EMBL" id="PNI31089.1"/>
    </source>
</evidence>
<dbReference type="Gene3D" id="3.40.50.1820">
    <property type="entry name" value="alpha/beta hydrolase"/>
    <property type="match status" value="1"/>
</dbReference>
<dbReference type="Proteomes" id="UP000236370">
    <property type="component" value="Unassembled WGS sequence"/>
</dbReference>
<protein>
    <submittedName>
        <fullName evidence="1">AFMID isoform 6</fullName>
    </submittedName>
</protein>
<evidence type="ECO:0000313" key="2">
    <source>
        <dbReference type="Proteomes" id="UP000236370"/>
    </source>
</evidence>
<dbReference type="AlphaFoldDB" id="A0A2J8K7Z6"/>
<organism evidence="1 2">
    <name type="scientific">Pan troglodytes</name>
    <name type="common">Chimpanzee</name>
    <dbReference type="NCBI Taxonomy" id="9598"/>
    <lineage>
        <taxon>Eukaryota</taxon>
        <taxon>Metazoa</taxon>
        <taxon>Chordata</taxon>
        <taxon>Craniata</taxon>
        <taxon>Vertebrata</taxon>
        <taxon>Euteleostomi</taxon>
        <taxon>Mammalia</taxon>
        <taxon>Eutheria</taxon>
        <taxon>Euarchontoglires</taxon>
        <taxon>Primates</taxon>
        <taxon>Haplorrhini</taxon>
        <taxon>Catarrhini</taxon>
        <taxon>Hominidae</taxon>
        <taxon>Pan</taxon>
    </lineage>
</organism>
<name>A0A2J8K7Z6_PANTR</name>
<accession>A0A2J8K7Z6</accession>
<dbReference type="SUPFAM" id="SSF53474">
    <property type="entry name" value="alpha/beta-Hydrolases"/>
    <property type="match status" value="1"/>
</dbReference>
<sequence length="111" mass="12595">MMDVSGVGFPSKVPWKKMSAEELENQYCPSRWVVRLGAEEALRTYSQIGIEATTRARATRKSLLHVPYGDGEGEKVDIYFPDESSEALPFFLFFHGGYWQSGRLFPGEWGL</sequence>
<reference evidence="1 2" key="1">
    <citation type="submission" date="2017-12" db="EMBL/GenBank/DDBJ databases">
        <title>High-resolution comparative analysis of great ape genomes.</title>
        <authorList>
            <person name="Pollen A."/>
            <person name="Hastie A."/>
            <person name="Hormozdiari F."/>
            <person name="Dougherty M."/>
            <person name="Liu R."/>
            <person name="Chaisson M."/>
            <person name="Hoppe E."/>
            <person name="Hill C."/>
            <person name="Pang A."/>
            <person name="Hillier L."/>
            <person name="Baker C."/>
            <person name="Armstrong J."/>
            <person name="Shendure J."/>
            <person name="Paten B."/>
            <person name="Wilson R."/>
            <person name="Chao H."/>
            <person name="Schneider V."/>
            <person name="Ventura M."/>
            <person name="Kronenberg Z."/>
            <person name="Murali S."/>
            <person name="Gordon D."/>
            <person name="Cantsilieris S."/>
            <person name="Munson K."/>
            <person name="Nelson B."/>
            <person name="Raja A."/>
            <person name="Underwood J."/>
            <person name="Diekhans M."/>
            <person name="Fiddes I."/>
            <person name="Haussler D."/>
            <person name="Eichler E."/>
        </authorList>
    </citation>
    <scope>NUCLEOTIDE SEQUENCE [LARGE SCALE GENOMIC DNA]</scope>
    <source>
        <strain evidence="1">Yerkes chimp pedigree #C0471</strain>
    </source>
</reference>
<dbReference type="InterPro" id="IPR029058">
    <property type="entry name" value="AB_hydrolase_fold"/>
</dbReference>
<dbReference type="EMBL" id="NBAG03000388">
    <property type="protein sequence ID" value="PNI31089.1"/>
    <property type="molecule type" value="Genomic_DNA"/>
</dbReference>
<gene>
    <name evidence="1" type="ORF">CK820_G0040961</name>
</gene>